<dbReference type="Proteomes" id="UP000053370">
    <property type="component" value="Unassembled WGS sequence"/>
</dbReference>
<dbReference type="InterPro" id="IPR015421">
    <property type="entry name" value="PyrdxlP-dep_Trfase_major"/>
</dbReference>
<dbReference type="OrthoDB" id="9810913at2"/>
<evidence type="ECO:0000256" key="2">
    <source>
        <dbReference type="ARBA" id="ARBA00037999"/>
    </source>
</evidence>
<reference evidence="6" key="1">
    <citation type="journal article" date="2015" name="Genome Announc.">
        <title>Draft Genome Sequence of Anaerolineae Strain TC1, a Novel Isolate from a Methanogenic Wastewater Treatment System.</title>
        <authorList>
            <person name="Matsuura N."/>
            <person name="Tourlousse D.M."/>
            <person name="Sun L."/>
            <person name="Toyonaga M."/>
            <person name="Kuroda K."/>
            <person name="Ohashi A."/>
            <person name="Cruz R."/>
            <person name="Yamaguchi T."/>
            <person name="Sekiguchi Y."/>
        </authorList>
    </citation>
    <scope>NUCLEOTIDE SEQUENCE [LARGE SCALE GENOMIC DNA]</scope>
    <source>
        <strain evidence="6">TC1</strain>
    </source>
</reference>
<dbReference type="STRING" id="1678840.ATC1_131665"/>
<feature type="modified residue" description="N6-(pyridoxal phosphate)lysine" evidence="4">
    <location>
        <position position="186"/>
    </location>
</feature>
<dbReference type="PANTHER" id="PTHR30244">
    <property type="entry name" value="TRANSAMINASE"/>
    <property type="match status" value="1"/>
</dbReference>
<accession>A0A0S7BT93</accession>
<dbReference type="InterPro" id="IPR015422">
    <property type="entry name" value="PyrdxlP-dep_Trfase_small"/>
</dbReference>
<evidence type="ECO:0000313" key="7">
    <source>
        <dbReference type="Proteomes" id="UP000053370"/>
    </source>
</evidence>
<dbReference type="Gene3D" id="3.40.640.10">
    <property type="entry name" value="Type I PLP-dependent aspartate aminotransferase-like (Major domain)"/>
    <property type="match status" value="1"/>
</dbReference>
<proteinExistence type="inferred from homology"/>
<name>A0A0S7BT93_9CHLR</name>
<evidence type="ECO:0000256" key="4">
    <source>
        <dbReference type="PIRSR" id="PIRSR000390-2"/>
    </source>
</evidence>
<evidence type="ECO:0000313" key="6">
    <source>
        <dbReference type="EMBL" id="GAP41671.1"/>
    </source>
</evidence>
<feature type="active site" description="Proton acceptor" evidence="3">
    <location>
        <position position="186"/>
    </location>
</feature>
<comment type="similarity">
    <text evidence="2 5">Belongs to the DegT/DnrJ/EryC1 family.</text>
</comment>
<keyword evidence="7" id="KW-1185">Reference proteome</keyword>
<dbReference type="CDD" id="cd00616">
    <property type="entry name" value="AHBA_syn"/>
    <property type="match status" value="1"/>
</dbReference>
<dbReference type="AlphaFoldDB" id="A0A0S7BT93"/>
<dbReference type="RefSeq" id="WP_062283371.1">
    <property type="nucleotide sequence ID" value="NZ_DF968181.1"/>
</dbReference>
<dbReference type="EMBL" id="DF968181">
    <property type="protein sequence ID" value="GAP41671.1"/>
    <property type="molecule type" value="Genomic_DNA"/>
</dbReference>
<protein>
    <submittedName>
        <fullName evidence="6">dTDP-4-amino-4,6-dideoxygalactose transaminase</fullName>
    </submittedName>
</protein>
<dbReference type="Pfam" id="PF01041">
    <property type="entry name" value="DegT_DnrJ_EryC1"/>
    <property type="match status" value="1"/>
</dbReference>
<evidence type="ECO:0000256" key="3">
    <source>
        <dbReference type="PIRSR" id="PIRSR000390-1"/>
    </source>
</evidence>
<dbReference type="InterPro" id="IPR000653">
    <property type="entry name" value="DegT/StrS_aminotransferase"/>
</dbReference>
<dbReference type="PIRSF" id="PIRSF000390">
    <property type="entry name" value="PLP_StrS"/>
    <property type="match status" value="1"/>
</dbReference>
<dbReference type="PATRIC" id="fig|1678840.3.peg.3173"/>
<dbReference type="InterPro" id="IPR015424">
    <property type="entry name" value="PyrdxlP-dep_Trfase"/>
</dbReference>
<dbReference type="PANTHER" id="PTHR30244:SF36">
    <property type="entry name" value="3-OXO-GLUCOSE-6-PHOSPHATE:GLUTAMATE AMINOTRANSFERASE"/>
    <property type="match status" value="1"/>
</dbReference>
<organism evidence="6">
    <name type="scientific">Flexilinea flocculi</name>
    <dbReference type="NCBI Taxonomy" id="1678840"/>
    <lineage>
        <taxon>Bacteria</taxon>
        <taxon>Bacillati</taxon>
        <taxon>Chloroflexota</taxon>
        <taxon>Anaerolineae</taxon>
        <taxon>Anaerolineales</taxon>
        <taxon>Anaerolineaceae</taxon>
        <taxon>Flexilinea</taxon>
    </lineage>
</organism>
<dbReference type="GO" id="GO:0030170">
    <property type="term" value="F:pyridoxal phosphate binding"/>
    <property type="evidence" value="ECO:0007669"/>
    <property type="project" value="TreeGrafter"/>
</dbReference>
<evidence type="ECO:0000256" key="1">
    <source>
        <dbReference type="ARBA" id="ARBA00022898"/>
    </source>
</evidence>
<keyword evidence="1 4" id="KW-0663">Pyridoxal phosphate</keyword>
<dbReference type="GO" id="GO:0008483">
    <property type="term" value="F:transaminase activity"/>
    <property type="evidence" value="ECO:0007669"/>
    <property type="project" value="TreeGrafter"/>
</dbReference>
<evidence type="ECO:0000256" key="5">
    <source>
        <dbReference type="RuleBase" id="RU004508"/>
    </source>
</evidence>
<dbReference type="GO" id="GO:0000271">
    <property type="term" value="P:polysaccharide biosynthetic process"/>
    <property type="evidence" value="ECO:0007669"/>
    <property type="project" value="TreeGrafter"/>
</dbReference>
<dbReference type="Gene3D" id="3.90.1150.10">
    <property type="entry name" value="Aspartate Aminotransferase, domain 1"/>
    <property type="match status" value="1"/>
</dbReference>
<dbReference type="SUPFAM" id="SSF53383">
    <property type="entry name" value="PLP-dependent transferases"/>
    <property type="match status" value="1"/>
</dbReference>
<sequence>MKQIKANDISRLYFRYQDEFEEKALSVLRSGHYVLGPEVTSFEKEFAAFAGSDFCVGLGSGLDALWLSFRILGIGRGDEVIVPSNTYIASVMGITINGAKPVFVEPDAYFTIDPDKIESKISERTKAILSVNLYGQSCHMQRLREICDTYHLLLIEDSAQSHGAKFDGKFTNTYTDISCFSFYPTKNLGGFGEGGAILTNNPDYDRAFRMYRNYGSEKRYYNQVVGTNSRLDELQAGLLRVKLAHLNETNEERQRLTDRYALEIQNPMILLPKVRPYASSVWHQYVIRCTKRDHLKAYLQEHGVDSIIHYPIPPHLSEAYGYLGFRRGDLPIAEDYADTVLSLPLYNGMTESEQAYVIQILNSYTG</sequence>
<gene>
    <name evidence="6" type="ORF">ATC1_131665</name>
</gene>